<reference evidence="1" key="1">
    <citation type="submission" date="2018-02" db="EMBL/GenBank/DDBJ databases">
        <title>Rhizophora mucronata_Transcriptome.</title>
        <authorList>
            <person name="Meera S.P."/>
            <person name="Sreeshan A."/>
            <person name="Augustine A."/>
        </authorList>
    </citation>
    <scope>NUCLEOTIDE SEQUENCE</scope>
    <source>
        <tissue evidence="1">Leaf</tissue>
    </source>
</reference>
<protein>
    <submittedName>
        <fullName evidence="1">Uncharacterized protein</fullName>
    </submittedName>
</protein>
<dbReference type="EMBL" id="GGEC01073066">
    <property type="protein sequence ID" value="MBX53550.1"/>
    <property type="molecule type" value="Transcribed_RNA"/>
</dbReference>
<name>A0A2P2PFP4_RHIMU</name>
<evidence type="ECO:0000313" key="1">
    <source>
        <dbReference type="EMBL" id="MBX53550.1"/>
    </source>
</evidence>
<sequence length="24" mass="2697">MTKTSYHVKGWACFGLIIMPLNVS</sequence>
<accession>A0A2P2PFP4</accession>
<dbReference type="AlphaFoldDB" id="A0A2P2PFP4"/>
<organism evidence="1">
    <name type="scientific">Rhizophora mucronata</name>
    <name type="common">Asiatic mangrove</name>
    <dbReference type="NCBI Taxonomy" id="61149"/>
    <lineage>
        <taxon>Eukaryota</taxon>
        <taxon>Viridiplantae</taxon>
        <taxon>Streptophyta</taxon>
        <taxon>Embryophyta</taxon>
        <taxon>Tracheophyta</taxon>
        <taxon>Spermatophyta</taxon>
        <taxon>Magnoliopsida</taxon>
        <taxon>eudicotyledons</taxon>
        <taxon>Gunneridae</taxon>
        <taxon>Pentapetalae</taxon>
        <taxon>rosids</taxon>
        <taxon>fabids</taxon>
        <taxon>Malpighiales</taxon>
        <taxon>Rhizophoraceae</taxon>
        <taxon>Rhizophora</taxon>
    </lineage>
</organism>
<proteinExistence type="predicted"/>